<dbReference type="Proteomes" id="UP001524586">
    <property type="component" value="Unassembled WGS sequence"/>
</dbReference>
<evidence type="ECO:0000313" key="3">
    <source>
        <dbReference type="Proteomes" id="UP001524586"/>
    </source>
</evidence>
<accession>A0ABT1U944</accession>
<reference evidence="2 3" key="1">
    <citation type="submission" date="2022-07" db="EMBL/GenBank/DDBJ databases">
        <title>Methylomonas rivi sp. nov., Methylomonas rosea sp. nov., Methylomonas aureus sp. nov. and Methylomonas subterranea sp. nov., four novel methanotrophs isolated from a freshwater creek and the deep terrestrial subsurface.</title>
        <authorList>
            <person name="Abin C."/>
            <person name="Sankaranarayanan K."/>
            <person name="Garner C."/>
            <person name="Sindelar R."/>
            <person name="Kotary K."/>
            <person name="Garner R."/>
            <person name="Barclay S."/>
            <person name="Lawson P."/>
            <person name="Krumholz L."/>
        </authorList>
    </citation>
    <scope>NUCLEOTIDE SEQUENCE [LARGE SCALE GENOMIC DNA]</scope>
    <source>
        <strain evidence="2 3">WSC-6</strain>
    </source>
</reference>
<keyword evidence="1" id="KW-0812">Transmembrane</keyword>
<evidence type="ECO:0000313" key="2">
    <source>
        <dbReference type="EMBL" id="MCQ8130378.1"/>
    </source>
</evidence>
<sequence length="74" mass="8107">MNKYFSPAVLMLMTGQAEAHSHPGIDAFTHSLEHMLAAYPTWLPHLFAAALSIAAVALVRGLWLRAKAPGRRPQ</sequence>
<keyword evidence="3" id="KW-1185">Reference proteome</keyword>
<feature type="transmembrane region" description="Helical" evidence="1">
    <location>
        <begin position="43"/>
        <end position="63"/>
    </location>
</feature>
<gene>
    <name evidence="2" type="ORF">NP596_18105</name>
</gene>
<organism evidence="2 3">
    <name type="scientific">Methylomonas rivi</name>
    <dbReference type="NCBI Taxonomy" id="2952226"/>
    <lineage>
        <taxon>Bacteria</taxon>
        <taxon>Pseudomonadati</taxon>
        <taxon>Pseudomonadota</taxon>
        <taxon>Gammaproteobacteria</taxon>
        <taxon>Methylococcales</taxon>
        <taxon>Methylococcaceae</taxon>
        <taxon>Methylomonas</taxon>
    </lineage>
</organism>
<keyword evidence="1" id="KW-0472">Membrane</keyword>
<protein>
    <submittedName>
        <fullName evidence="2">Uncharacterized protein</fullName>
    </submittedName>
</protein>
<dbReference type="RefSeq" id="WP_256616805.1">
    <property type="nucleotide sequence ID" value="NZ_JANIBK010000154.1"/>
</dbReference>
<proteinExistence type="predicted"/>
<dbReference type="EMBL" id="JANIBK010000154">
    <property type="protein sequence ID" value="MCQ8130378.1"/>
    <property type="molecule type" value="Genomic_DNA"/>
</dbReference>
<comment type="caution">
    <text evidence="2">The sequence shown here is derived from an EMBL/GenBank/DDBJ whole genome shotgun (WGS) entry which is preliminary data.</text>
</comment>
<keyword evidence="1" id="KW-1133">Transmembrane helix</keyword>
<name>A0ABT1U944_9GAMM</name>
<evidence type="ECO:0000256" key="1">
    <source>
        <dbReference type="SAM" id="Phobius"/>
    </source>
</evidence>